<reference evidence="2" key="1">
    <citation type="submission" date="2023-06" db="EMBL/GenBank/DDBJ databases">
        <title>Genomic analysis of the entomopathogenic nematode Steinernema hermaphroditum.</title>
        <authorList>
            <person name="Schwarz E.M."/>
            <person name="Heppert J.K."/>
            <person name="Baniya A."/>
            <person name="Schwartz H.T."/>
            <person name="Tan C.-H."/>
            <person name="Antoshechkin I."/>
            <person name="Sternberg P.W."/>
            <person name="Goodrich-Blair H."/>
            <person name="Dillman A.R."/>
        </authorList>
    </citation>
    <scope>NUCLEOTIDE SEQUENCE</scope>
    <source>
        <strain evidence="2">PS9179</strain>
        <tissue evidence="2">Whole animal</tissue>
    </source>
</reference>
<feature type="region of interest" description="Disordered" evidence="1">
    <location>
        <begin position="313"/>
        <end position="366"/>
    </location>
</feature>
<feature type="compositionally biased region" description="Basic and acidic residues" evidence="1">
    <location>
        <begin position="341"/>
        <end position="357"/>
    </location>
</feature>
<dbReference type="EMBL" id="JAUCMV010000004">
    <property type="protein sequence ID" value="KAK0404686.1"/>
    <property type="molecule type" value="Genomic_DNA"/>
</dbReference>
<evidence type="ECO:0000313" key="3">
    <source>
        <dbReference type="Proteomes" id="UP001175271"/>
    </source>
</evidence>
<name>A0AA39LNW5_9BILA</name>
<comment type="caution">
    <text evidence="2">The sequence shown here is derived from an EMBL/GenBank/DDBJ whole genome shotgun (WGS) entry which is preliminary data.</text>
</comment>
<organism evidence="2 3">
    <name type="scientific">Steinernema hermaphroditum</name>
    <dbReference type="NCBI Taxonomy" id="289476"/>
    <lineage>
        <taxon>Eukaryota</taxon>
        <taxon>Metazoa</taxon>
        <taxon>Ecdysozoa</taxon>
        <taxon>Nematoda</taxon>
        <taxon>Chromadorea</taxon>
        <taxon>Rhabditida</taxon>
        <taxon>Tylenchina</taxon>
        <taxon>Panagrolaimomorpha</taxon>
        <taxon>Strongyloidoidea</taxon>
        <taxon>Steinernematidae</taxon>
        <taxon>Steinernema</taxon>
    </lineage>
</organism>
<evidence type="ECO:0000256" key="1">
    <source>
        <dbReference type="SAM" id="MobiDB-lite"/>
    </source>
</evidence>
<feature type="compositionally biased region" description="Acidic residues" evidence="1">
    <location>
        <begin position="279"/>
        <end position="290"/>
    </location>
</feature>
<dbReference type="AlphaFoldDB" id="A0AA39LNW5"/>
<sequence length="691" mass="74913">MELASAFFGGGQAFVCLRESPLSAIFIDATAIGRRWISGQGVSFRYAKRRRLRADDTRPVSHQAAPSPRRQPPLRRDESPESVHLVSLVKTAQKTESVSIARNHLCCFPKETMKLCRSAVLRILLLCFVAIEPSMAQFGEIASLVSGLIGSGALGNLGSLAGLAGSAGSAGALAGAAGGGAASALSGAGSLYQLAQAALQLTGTGVGILNQASEGAWFPAVVEQASKNQKEFQEKLLAANTNPSAIPLTSQGFFPSASGKGAKGKELTVGPEFGTDFTAPDDYDDDDDGETTTTTTTVSPAILENIYEKRATLFPEEKEETESTTSSTRTTQSTTSITSESPRRRIRVEIPEKKKDDGDTDYYDGLRTDKHTNTDFVFSGHLDEDEDPLLPPRATNPRPQAFSSPSVDVHKERKTPDLSRLVEILKGSNLEESEIKEIISQVEANKNSKPRENWLSTTTPNPEDVDPEEAEKEGKRNRILEAHRRGIASATRLPFRGTTLSPPLRHRKVTVFPAHRNVNIVPRYSHPRTTAQVRARRLNTTAITISSGRPSPKAQSLPDLRTRAFSVNSLPNPKIHSTNAELKPLNDRSFVVDSTGVLHPSSSARPVQVATVSPPTVSVVYPTTTSPFFYHQQNFGFYQQFPQQPQAYYNVFTYPNTNSPPPSQAKSPFGNVYSTQPSPFQFGIPALQPSG</sequence>
<proteinExistence type="predicted"/>
<feature type="compositionally biased region" description="Low complexity" evidence="1">
    <location>
        <begin position="323"/>
        <end position="340"/>
    </location>
</feature>
<keyword evidence="3" id="KW-1185">Reference proteome</keyword>
<feature type="region of interest" description="Disordered" evidence="1">
    <location>
        <begin position="53"/>
        <end position="81"/>
    </location>
</feature>
<dbReference type="Proteomes" id="UP001175271">
    <property type="component" value="Unassembled WGS sequence"/>
</dbReference>
<feature type="region of interest" description="Disordered" evidence="1">
    <location>
        <begin position="276"/>
        <end position="296"/>
    </location>
</feature>
<accession>A0AA39LNW5</accession>
<protein>
    <submittedName>
        <fullName evidence="2">Uncharacterized protein</fullName>
    </submittedName>
</protein>
<gene>
    <name evidence="2" type="ORF">QR680_017572</name>
</gene>
<evidence type="ECO:0000313" key="2">
    <source>
        <dbReference type="EMBL" id="KAK0404686.1"/>
    </source>
</evidence>
<feature type="region of interest" description="Disordered" evidence="1">
    <location>
        <begin position="446"/>
        <end position="477"/>
    </location>
</feature>